<feature type="region of interest" description="Disordered" evidence="1">
    <location>
        <begin position="62"/>
        <end position="85"/>
    </location>
</feature>
<evidence type="ECO:0000256" key="1">
    <source>
        <dbReference type="SAM" id="MobiDB-lite"/>
    </source>
</evidence>
<reference evidence="2 3" key="1">
    <citation type="submission" date="2016-03" db="EMBL/GenBank/DDBJ databases">
        <title>EvidentialGene: Evidence-directed Construction of Genes on Genomes.</title>
        <authorList>
            <person name="Gilbert D.G."/>
            <person name="Choi J.-H."/>
            <person name="Mockaitis K."/>
            <person name="Colbourne J."/>
            <person name="Pfrender M."/>
        </authorList>
    </citation>
    <scope>NUCLEOTIDE SEQUENCE [LARGE SCALE GENOMIC DNA]</scope>
    <source>
        <strain evidence="2 3">Xinb3</strain>
        <tissue evidence="2">Complete organism</tissue>
    </source>
</reference>
<keyword evidence="3" id="KW-1185">Reference proteome</keyword>
<dbReference type="AlphaFoldDB" id="A0A162EF05"/>
<evidence type="ECO:0000313" key="2">
    <source>
        <dbReference type="EMBL" id="KZS10040.1"/>
    </source>
</evidence>
<evidence type="ECO:0000313" key="3">
    <source>
        <dbReference type="Proteomes" id="UP000076858"/>
    </source>
</evidence>
<proteinExistence type="predicted"/>
<dbReference type="EMBL" id="LRGB01001913">
    <property type="protein sequence ID" value="KZS10040.1"/>
    <property type="molecule type" value="Genomic_DNA"/>
</dbReference>
<sequence length="113" mass="13224">MQSRKKKKMCELFHKINNQKEREGKPENEAKSSFFSFVHLSSLCMCSTHTHTHTTRFASRMGQYTMHKRPRPGRMQSIQRPSPFLMDGRPAVRVVVEITRRSRPPNKSLTHIS</sequence>
<accession>A0A162EF05</accession>
<protein>
    <submittedName>
        <fullName evidence="2">Uncharacterized protein</fullName>
    </submittedName>
</protein>
<name>A0A162EF05_9CRUS</name>
<comment type="caution">
    <text evidence="2">The sequence shown here is derived from an EMBL/GenBank/DDBJ whole genome shotgun (WGS) entry which is preliminary data.</text>
</comment>
<gene>
    <name evidence="2" type="ORF">APZ42_025587</name>
</gene>
<organism evidence="2 3">
    <name type="scientific">Daphnia magna</name>
    <dbReference type="NCBI Taxonomy" id="35525"/>
    <lineage>
        <taxon>Eukaryota</taxon>
        <taxon>Metazoa</taxon>
        <taxon>Ecdysozoa</taxon>
        <taxon>Arthropoda</taxon>
        <taxon>Crustacea</taxon>
        <taxon>Branchiopoda</taxon>
        <taxon>Diplostraca</taxon>
        <taxon>Cladocera</taxon>
        <taxon>Anomopoda</taxon>
        <taxon>Daphniidae</taxon>
        <taxon>Daphnia</taxon>
    </lineage>
</organism>
<dbReference type="Proteomes" id="UP000076858">
    <property type="component" value="Unassembled WGS sequence"/>
</dbReference>